<evidence type="ECO:0000256" key="4">
    <source>
        <dbReference type="SAM" id="MobiDB-lite"/>
    </source>
</evidence>
<feature type="compositionally biased region" description="Basic and acidic residues" evidence="4">
    <location>
        <begin position="437"/>
        <end position="451"/>
    </location>
</feature>
<feature type="transmembrane region" description="Helical" evidence="5">
    <location>
        <begin position="43"/>
        <end position="65"/>
    </location>
</feature>
<evidence type="ECO:0000313" key="8">
    <source>
        <dbReference type="Proteomes" id="UP000190797"/>
    </source>
</evidence>
<dbReference type="OrthoDB" id="5241784at2"/>
<dbReference type="AlphaFoldDB" id="A0A1V0A1U3"/>
<dbReference type="KEGG" id="noa:BKM31_24225"/>
<evidence type="ECO:0000259" key="6">
    <source>
        <dbReference type="Pfam" id="PF07730"/>
    </source>
</evidence>
<feature type="region of interest" description="Disordered" evidence="4">
    <location>
        <begin position="320"/>
        <end position="500"/>
    </location>
</feature>
<dbReference type="SUPFAM" id="SSF55874">
    <property type="entry name" value="ATPase domain of HSP90 chaperone/DNA topoisomerase II/histidine kinase"/>
    <property type="match status" value="1"/>
</dbReference>
<feature type="compositionally biased region" description="Basic and acidic residues" evidence="4">
    <location>
        <begin position="460"/>
        <end position="481"/>
    </location>
</feature>
<sequence>MTVGELDVGKGRTAARVGSAAWLLLIAWPLWSFLASGPGAPAVVAALGLVAVFAACWLPIMWRMLSPLPNPPLPWALAGLTMSGLALLPLFGAPWAYTSFVFAISAFAASLRVRAFAMAVVATVVVEVLALLWTGAPMSQVWWVPLIIVVQTAAVSAMKSMGLLIARLNAARLEVARLAVENERLRFARDLHDTLGHTLTSITIRSQLAARLATTDTERAAHEMTEVEQTARRALDEVRHAIAGYRAPSLSEELETATRNLGVAGIEVTVSPADGPIPPAAEAQLAWAVREAATNVLRHSRARHCHIRLHVNDSSAAVEVLDDGHPTPHLQGDHHPTAPDPSGHRPTEHHPTDPHSGDHRPAEHRSADDQPTDPHSGEYRPAEHHPVDHRPGGLPWGDHRSAEDRPTDPHFGGHRPAEHHPAEHHPANRPPGGLPSGDHRSTDDQPTDHRPSALPSSHHHSTDDHPTDRQLTADHGPDDHLPHHHPAHGRRGKGNGLTGLAERVGATGGRLEVGTLPGGGYRLYAQVPLEAA</sequence>
<gene>
    <name evidence="7" type="ORF">BKM31_24225</name>
</gene>
<feature type="compositionally biased region" description="Basic residues" evidence="4">
    <location>
        <begin position="482"/>
        <end position="493"/>
    </location>
</feature>
<feature type="compositionally biased region" description="Basic and acidic residues" evidence="4">
    <location>
        <begin position="375"/>
        <end position="408"/>
    </location>
</feature>
<organism evidence="7 8">
    <name type="scientific">[Actinomadura] parvosata subsp. kistnae</name>
    <dbReference type="NCBI Taxonomy" id="1909395"/>
    <lineage>
        <taxon>Bacteria</taxon>
        <taxon>Bacillati</taxon>
        <taxon>Actinomycetota</taxon>
        <taxon>Actinomycetes</taxon>
        <taxon>Streptosporangiales</taxon>
        <taxon>Streptosporangiaceae</taxon>
        <taxon>Nonomuraea</taxon>
    </lineage>
</organism>
<feature type="transmembrane region" description="Helical" evidence="5">
    <location>
        <begin position="115"/>
        <end position="136"/>
    </location>
</feature>
<dbReference type="GO" id="GO:0046983">
    <property type="term" value="F:protein dimerization activity"/>
    <property type="evidence" value="ECO:0007669"/>
    <property type="project" value="InterPro"/>
</dbReference>
<keyword evidence="8" id="KW-1185">Reference proteome</keyword>
<evidence type="ECO:0000256" key="2">
    <source>
        <dbReference type="ARBA" id="ARBA00022777"/>
    </source>
</evidence>
<dbReference type="Gene3D" id="3.30.565.10">
    <property type="entry name" value="Histidine kinase-like ATPase, C-terminal domain"/>
    <property type="match status" value="2"/>
</dbReference>
<dbReference type="STRING" id="1909395.BKM31_24225"/>
<feature type="transmembrane region" description="Helical" evidence="5">
    <location>
        <begin position="142"/>
        <end position="166"/>
    </location>
</feature>
<name>A0A1V0A1U3_9ACTN</name>
<evidence type="ECO:0000256" key="1">
    <source>
        <dbReference type="ARBA" id="ARBA00022679"/>
    </source>
</evidence>
<dbReference type="EMBL" id="CP017717">
    <property type="protein sequence ID" value="AQZ64157.1"/>
    <property type="molecule type" value="Genomic_DNA"/>
</dbReference>
<dbReference type="PANTHER" id="PTHR24421">
    <property type="entry name" value="NITRATE/NITRITE SENSOR PROTEIN NARX-RELATED"/>
    <property type="match status" value="1"/>
</dbReference>
<dbReference type="Proteomes" id="UP000190797">
    <property type="component" value="Chromosome"/>
</dbReference>
<protein>
    <recommendedName>
        <fullName evidence="6">Signal transduction histidine kinase subgroup 3 dimerisation and phosphoacceptor domain-containing protein</fullName>
    </recommendedName>
</protein>
<dbReference type="InterPro" id="IPR036890">
    <property type="entry name" value="HATPase_C_sf"/>
</dbReference>
<keyword evidence="3" id="KW-0902">Two-component regulatory system</keyword>
<reference evidence="8" key="1">
    <citation type="journal article" date="2017" name="Med. Chem. Commun.">
        <title>Nonomuraea sp. ATCC 55076 harbours the largest actinomycete chromosome to date and the kistamicin biosynthetic gene cluster.</title>
        <authorList>
            <person name="Nazari B."/>
            <person name="Forneris C.C."/>
            <person name="Gibson M.I."/>
            <person name="Moon K."/>
            <person name="Schramma K.R."/>
            <person name="Seyedsayamdost M.R."/>
        </authorList>
    </citation>
    <scope>NUCLEOTIDE SEQUENCE [LARGE SCALE GENOMIC DNA]</scope>
    <source>
        <strain evidence="8">ATCC 55076</strain>
    </source>
</reference>
<evidence type="ECO:0000256" key="3">
    <source>
        <dbReference type="ARBA" id="ARBA00023012"/>
    </source>
</evidence>
<keyword evidence="5" id="KW-0472">Membrane</keyword>
<dbReference type="PANTHER" id="PTHR24421:SF63">
    <property type="entry name" value="SENSOR HISTIDINE KINASE DESK"/>
    <property type="match status" value="1"/>
</dbReference>
<dbReference type="GO" id="GO:0000155">
    <property type="term" value="F:phosphorelay sensor kinase activity"/>
    <property type="evidence" value="ECO:0007669"/>
    <property type="project" value="InterPro"/>
</dbReference>
<keyword evidence="5" id="KW-0812">Transmembrane</keyword>
<feature type="transmembrane region" description="Helical" evidence="5">
    <location>
        <begin position="20"/>
        <end position="36"/>
    </location>
</feature>
<evidence type="ECO:0000313" key="7">
    <source>
        <dbReference type="EMBL" id="AQZ64157.1"/>
    </source>
</evidence>
<dbReference type="InterPro" id="IPR011712">
    <property type="entry name" value="Sig_transdc_His_kin_sub3_dim/P"/>
</dbReference>
<feature type="transmembrane region" description="Helical" evidence="5">
    <location>
        <begin position="85"/>
        <end position="108"/>
    </location>
</feature>
<evidence type="ECO:0000256" key="5">
    <source>
        <dbReference type="SAM" id="Phobius"/>
    </source>
</evidence>
<dbReference type="GO" id="GO:0016020">
    <property type="term" value="C:membrane"/>
    <property type="evidence" value="ECO:0007669"/>
    <property type="project" value="InterPro"/>
</dbReference>
<accession>A0A1V0A1U3</accession>
<feature type="domain" description="Signal transduction histidine kinase subgroup 3 dimerisation and phosphoacceptor" evidence="6">
    <location>
        <begin position="183"/>
        <end position="248"/>
    </location>
</feature>
<feature type="compositionally biased region" description="Basic and acidic residues" evidence="4">
    <location>
        <begin position="322"/>
        <end position="368"/>
    </location>
</feature>
<dbReference type="Pfam" id="PF07730">
    <property type="entry name" value="HisKA_3"/>
    <property type="match status" value="1"/>
</dbReference>
<dbReference type="RefSeq" id="WP_155127968.1">
    <property type="nucleotide sequence ID" value="NZ_CP017717.1"/>
</dbReference>
<proteinExistence type="predicted"/>
<feature type="compositionally biased region" description="Basic and acidic residues" evidence="4">
    <location>
        <begin position="415"/>
        <end position="426"/>
    </location>
</feature>
<keyword evidence="2" id="KW-0418">Kinase</keyword>
<dbReference type="Gene3D" id="1.20.5.1930">
    <property type="match status" value="1"/>
</dbReference>
<dbReference type="InterPro" id="IPR050482">
    <property type="entry name" value="Sensor_HK_TwoCompSys"/>
</dbReference>
<keyword evidence="5" id="KW-1133">Transmembrane helix</keyword>
<keyword evidence="1" id="KW-0808">Transferase</keyword>